<dbReference type="PANTHER" id="PTHR46401">
    <property type="entry name" value="GLYCOSYLTRANSFERASE WBBK-RELATED"/>
    <property type="match status" value="1"/>
</dbReference>
<keyword evidence="1" id="KW-0808">Transferase</keyword>
<dbReference type="RefSeq" id="WP_021288503.1">
    <property type="nucleotide sequence ID" value="NZ_AUPZ01000021.1"/>
</dbReference>
<evidence type="ECO:0000256" key="1">
    <source>
        <dbReference type="ARBA" id="ARBA00022679"/>
    </source>
</evidence>
<dbReference type="PATRIC" id="fig|1172190.3.peg.2188"/>
<keyword evidence="4" id="KW-1185">Reference proteome</keyword>
<evidence type="ECO:0000313" key="4">
    <source>
        <dbReference type="Proteomes" id="UP000015520"/>
    </source>
</evidence>
<dbReference type="OrthoDB" id="9767517at2"/>
<dbReference type="SUPFAM" id="SSF53756">
    <property type="entry name" value="UDP-Glycosyltransferase/glycogen phosphorylase"/>
    <property type="match status" value="3"/>
</dbReference>
<dbReference type="GO" id="GO:0009103">
    <property type="term" value="P:lipopolysaccharide biosynthetic process"/>
    <property type="evidence" value="ECO:0007669"/>
    <property type="project" value="TreeGrafter"/>
</dbReference>
<dbReference type="GO" id="GO:0016757">
    <property type="term" value="F:glycosyltransferase activity"/>
    <property type="evidence" value="ECO:0007669"/>
    <property type="project" value="InterPro"/>
</dbReference>
<name>T0JBZ5_9BACT</name>
<dbReference type="STRING" id="1172190.M947_11350"/>
<comment type="caution">
    <text evidence="3">The sequence shown here is derived from an EMBL/GenBank/DDBJ whole genome shotgun (WGS) entry which is preliminary data.</text>
</comment>
<dbReference type="CDD" id="cd03801">
    <property type="entry name" value="GT4_PimA-like"/>
    <property type="match status" value="1"/>
</dbReference>
<reference evidence="3 4" key="1">
    <citation type="submission" date="2013-07" db="EMBL/GenBank/DDBJ databases">
        <title>Sulfurimonas hongkongensis AST-10 Genome Sequencing.</title>
        <authorList>
            <person name="Cai L."/>
            <person name="Zhang T."/>
        </authorList>
    </citation>
    <scope>NUCLEOTIDE SEQUENCE [LARGE SCALE GENOMIC DNA]</scope>
    <source>
        <strain evidence="3 4">AST-10</strain>
    </source>
</reference>
<dbReference type="PANTHER" id="PTHR46401:SF2">
    <property type="entry name" value="GLYCOSYLTRANSFERASE WBBK-RELATED"/>
    <property type="match status" value="1"/>
</dbReference>
<evidence type="ECO:0000313" key="3">
    <source>
        <dbReference type="EMBL" id="EQB34357.1"/>
    </source>
</evidence>
<proteinExistence type="predicted"/>
<organism evidence="3 4">
    <name type="scientific">Sulfurimonas hongkongensis</name>
    <dbReference type="NCBI Taxonomy" id="1172190"/>
    <lineage>
        <taxon>Bacteria</taxon>
        <taxon>Pseudomonadati</taxon>
        <taxon>Campylobacterota</taxon>
        <taxon>Epsilonproteobacteria</taxon>
        <taxon>Campylobacterales</taxon>
        <taxon>Sulfurimonadaceae</taxon>
        <taxon>Sulfurimonas</taxon>
    </lineage>
</organism>
<protein>
    <recommendedName>
        <fullName evidence="2">Glycosyl transferase family 1 domain-containing protein</fullName>
    </recommendedName>
</protein>
<dbReference type="CDD" id="cd03809">
    <property type="entry name" value="GT4_MtfB-like"/>
    <property type="match status" value="2"/>
</dbReference>
<evidence type="ECO:0000259" key="2">
    <source>
        <dbReference type="Pfam" id="PF00534"/>
    </source>
</evidence>
<sequence length="1233" mass="140075">MRIVIDLQGAQTSSRFRGIGRYSLSLALAVARNATNHEIWLALNAAFPKSILDIREKFKDTIPPDRIKVFQVPTPIAEYNLSNSSQARNAELIREYFLEQLSPDIVLLTSLFEGYVDDAVTSIGRFKDTKTAVILYDLIPYLASQKYLPTQIQQEYYERKIDSLKKADLLLCISQATKEEAQQVLNLAQEKITNISAAVDESFYPRKLSEEQIQNLHQAYNIRGKFIMYAPGGFDDRKNFKNLILAYSKLSRYIRNTYQLVIASKVDQVDKTKLQNIAKNAQLNQDELIITGYVSDNDLIALYSTCTLFVFPSLHEGFGLPALEAMACGTATIGSNTTSIPEVINNPKALFDPNKVESIRQKIEEILEDEVFLKELQKHSLKQSKEFSWDESAKKAIELMEKNFIKKESRQIDSPKEKLAYLSPLPPHQTGISGYSIELLEELSFDYNIELIVPNKEEIDPKVTATYPIQTVEYFLKHHRNYTRVLYHFGNSTFHSHMFELLQKVSGVVVLHDFYLSHILEYMAQGKVSTLTQLLYNSHGYKAAQEFASAEQKSEALWRYPCNLPLLQEATGVIVHSKHAQELAQRYYGKNNANDWCIIPLLRKAPQQSSKQVAREKLSIPKDAFVVCTFGLIESNKLSDKLLDAWIDSTLSKENNSILIFVGKMHTGDFGMQLSVKMKKYISQKSIIITDWVSDDDFKNYLLAADVGVQLRKSSRGETSAAILDCLNYAQATITNAHGSLSELPKDAVLMLEDNFEICELKGALELLFNDTQKRAMLAQNAKKLLSQKHDPKRCAQLYTKAIEKFYEKEQFGYAYLLSSLSNSKDLLDYDVAELAKAIAISTFAKIKQQQILVDISSIVYIDLKTGIQRVVRSQLIELIKNVPSGLRIEPVYFSSAQNEPLYRYARKYTATLLGLEHLDMEDEPIDIASGDIFYGLDLCADEVMKNRQNGLYERYKALGVEMIFLVYDLLPISNPNFFPSYIETTHIQWLQNITDLADKLITISNTVAGELTQWIQTHKPQKLHDIQIIPLHLGADIQTLSVGDEISEQEKEMLSILSSTTTFLMVGTIEPRKGHAQVLKAFEILKEQAKEVTLVVVGKKGWMVEETIKQLEKLQDNIRFFWLEGISDTLLEKVYAASTCLIVASQAEGFGLPLIEAAQQKLPIIARDIAVFREVAGSHAYYFPNSTDPQTLAISIQEWLELYRTNTHPKSDNMPWLTWNQNAQKLLEIFTQ</sequence>
<dbReference type="Gene3D" id="3.40.50.2000">
    <property type="entry name" value="Glycogen Phosphorylase B"/>
    <property type="match status" value="4"/>
</dbReference>
<feature type="domain" description="Glycosyl transferase family 1" evidence="2">
    <location>
        <begin position="1057"/>
        <end position="1206"/>
    </location>
</feature>
<dbReference type="InterPro" id="IPR001296">
    <property type="entry name" value="Glyco_trans_1"/>
</dbReference>
<feature type="domain" description="Glycosyl transferase family 1" evidence="2">
    <location>
        <begin position="215"/>
        <end position="377"/>
    </location>
</feature>
<dbReference type="AlphaFoldDB" id="T0JBZ5"/>
<dbReference type="eggNOG" id="COG0438">
    <property type="taxonomic scope" value="Bacteria"/>
</dbReference>
<dbReference type="EMBL" id="AUPZ01000021">
    <property type="protein sequence ID" value="EQB34357.1"/>
    <property type="molecule type" value="Genomic_DNA"/>
</dbReference>
<gene>
    <name evidence="3" type="ORF">M947_11350</name>
</gene>
<feature type="domain" description="Glycosyl transferase family 1" evidence="2">
    <location>
        <begin position="612"/>
        <end position="784"/>
    </location>
</feature>
<dbReference type="Proteomes" id="UP000015520">
    <property type="component" value="Unassembled WGS sequence"/>
</dbReference>
<dbReference type="Pfam" id="PF00534">
    <property type="entry name" value="Glycos_transf_1"/>
    <property type="match status" value="3"/>
</dbReference>
<accession>T0JBZ5</accession>